<proteinExistence type="predicted"/>
<feature type="disulfide bond" evidence="2">
    <location>
        <begin position="75"/>
        <end position="93"/>
    </location>
</feature>
<reference evidence="3 4" key="1">
    <citation type="submission" date="2022-01" db="EMBL/GenBank/DDBJ databases">
        <title>A chromosomal length assembly of Cordylochernes scorpioides.</title>
        <authorList>
            <person name="Zeh D."/>
            <person name="Zeh J."/>
        </authorList>
    </citation>
    <scope>NUCLEOTIDE SEQUENCE [LARGE SCALE GENOMIC DNA]</scope>
    <source>
        <strain evidence="3">IN4F17</strain>
        <tissue evidence="3">Whole Body</tissue>
    </source>
</reference>
<organism evidence="3 4">
    <name type="scientific">Cordylochernes scorpioides</name>
    <dbReference type="NCBI Taxonomy" id="51811"/>
    <lineage>
        <taxon>Eukaryota</taxon>
        <taxon>Metazoa</taxon>
        <taxon>Ecdysozoa</taxon>
        <taxon>Arthropoda</taxon>
        <taxon>Chelicerata</taxon>
        <taxon>Arachnida</taxon>
        <taxon>Pseudoscorpiones</taxon>
        <taxon>Cheliferoidea</taxon>
        <taxon>Chernetidae</taxon>
        <taxon>Cordylochernes</taxon>
    </lineage>
</organism>
<dbReference type="SMART" id="SM00192">
    <property type="entry name" value="LDLa"/>
    <property type="match status" value="1"/>
</dbReference>
<accession>A0ABY6KRK0</accession>
<dbReference type="Pfam" id="PF00057">
    <property type="entry name" value="Ldl_recept_a"/>
    <property type="match status" value="1"/>
</dbReference>
<dbReference type="InterPro" id="IPR023415">
    <property type="entry name" value="LDLR_class-A_CS"/>
</dbReference>
<keyword evidence="4" id="KW-1185">Reference proteome</keyword>
<dbReference type="Gene3D" id="4.10.400.10">
    <property type="entry name" value="Low-density Lipoprotein Receptor"/>
    <property type="match status" value="1"/>
</dbReference>
<dbReference type="PROSITE" id="PS01209">
    <property type="entry name" value="LDLRA_1"/>
    <property type="match status" value="1"/>
</dbReference>
<feature type="disulfide bond" evidence="2">
    <location>
        <begin position="68"/>
        <end position="80"/>
    </location>
</feature>
<evidence type="ECO:0000313" key="4">
    <source>
        <dbReference type="Proteomes" id="UP001235939"/>
    </source>
</evidence>
<evidence type="ECO:0000256" key="1">
    <source>
        <dbReference type="ARBA" id="ARBA00023157"/>
    </source>
</evidence>
<dbReference type="InterPro" id="IPR002172">
    <property type="entry name" value="LDrepeatLR_classA_rpt"/>
</dbReference>
<dbReference type="PROSITE" id="PS50068">
    <property type="entry name" value="LDLRA_2"/>
    <property type="match status" value="1"/>
</dbReference>
<name>A0ABY6KRK0_9ARAC</name>
<evidence type="ECO:0000256" key="2">
    <source>
        <dbReference type="PROSITE-ProRule" id="PRU00124"/>
    </source>
</evidence>
<dbReference type="InterPro" id="IPR036055">
    <property type="entry name" value="LDL_receptor-like_sf"/>
</dbReference>
<dbReference type="CDD" id="cd00112">
    <property type="entry name" value="LDLa"/>
    <property type="match status" value="1"/>
</dbReference>
<feature type="disulfide bond" evidence="2">
    <location>
        <begin position="87"/>
        <end position="102"/>
    </location>
</feature>
<gene>
    <name evidence="3" type="ORF">LAZ67_7003154</name>
</gene>
<keyword evidence="1 2" id="KW-1015">Disulfide bond</keyword>
<dbReference type="EMBL" id="CP092869">
    <property type="protein sequence ID" value="UYV70472.1"/>
    <property type="molecule type" value="Genomic_DNA"/>
</dbReference>
<sequence>MYIGIQTIHSWTELMEVVPFSMYIGIWTKLMEVVPFSMYIGIQTIHSWTELKEVVPFIVRVVPEYRPCLPDDHRCGSGLCIPVHKKCDHYYDCRDESDEENCTNSKYLC</sequence>
<dbReference type="Proteomes" id="UP001235939">
    <property type="component" value="Chromosome 07"/>
</dbReference>
<protein>
    <submittedName>
        <fullName evidence="3">HSPG2</fullName>
    </submittedName>
</protein>
<evidence type="ECO:0000313" key="3">
    <source>
        <dbReference type="EMBL" id="UYV70472.1"/>
    </source>
</evidence>
<dbReference type="SUPFAM" id="SSF57424">
    <property type="entry name" value="LDL receptor-like module"/>
    <property type="match status" value="1"/>
</dbReference>